<evidence type="ECO:0000259" key="5">
    <source>
        <dbReference type="Pfam" id="PF00296"/>
    </source>
</evidence>
<evidence type="ECO:0000256" key="2">
    <source>
        <dbReference type="ARBA" id="ARBA00022643"/>
    </source>
</evidence>
<dbReference type="PANTHER" id="PTHR42847:SF4">
    <property type="entry name" value="ALKANESULFONATE MONOOXYGENASE-RELATED"/>
    <property type="match status" value="1"/>
</dbReference>
<evidence type="ECO:0000256" key="1">
    <source>
        <dbReference type="ARBA" id="ARBA00022630"/>
    </source>
</evidence>
<protein>
    <recommendedName>
        <fullName evidence="5">Luciferase-like domain-containing protein</fullName>
    </recommendedName>
</protein>
<reference evidence="6 7" key="1">
    <citation type="submission" date="2018-09" db="EMBL/GenBank/DDBJ databases">
        <title>Complete genome sequence of Euzebya sp. DY32-46 isolated from seawater of Pacific Ocean.</title>
        <authorList>
            <person name="Xu L."/>
            <person name="Wu Y.-H."/>
            <person name="Xu X.-W."/>
        </authorList>
    </citation>
    <scope>NUCLEOTIDE SEQUENCE [LARGE SCALE GENOMIC DNA]</scope>
    <source>
        <strain evidence="6 7">DY32-46</strain>
    </source>
</reference>
<dbReference type="EMBL" id="CP031165">
    <property type="protein sequence ID" value="AXV06665.1"/>
    <property type="molecule type" value="Genomic_DNA"/>
</dbReference>
<dbReference type="SUPFAM" id="SSF51679">
    <property type="entry name" value="Bacterial luciferase-like"/>
    <property type="match status" value="1"/>
</dbReference>
<feature type="domain" description="Luciferase-like" evidence="5">
    <location>
        <begin position="3"/>
        <end position="157"/>
    </location>
</feature>
<evidence type="ECO:0000313" key="7">
    <source>
        <dbReference type="Proteomes" id="UP000264006"/>
    </source>
</evidence>
<sequence>MKMLTTIHHLSVGGVSCGVGVGGEHAREFAAAGLDPSERGPRTDEQLGIITRLLSGEVVDHDGPFYAVNQAHLDPLMAMPLLIGGRSRVALERVVRYGDGWTSAWCTPSQVRSRADELRELWKAAGRAGTPRVEAHTRVVLGKTVDAAWGEAGPFLQRHYGVDPEPFRRHTVCGPPDAVIPQLLAYYDVGVDRLNVTFAGDNQLAQAHWFMRDVLPVLAESRTGRDGD</sequence>
<name>A0A346XWR8_9ACTN</name>
<dbReference type="AlphaFoldDB" id="A0A346XWR8"/>
<gene>
    <name evidence="6" type="ORF">DVS28_a1980</name>
</gene>
<accession>A0A346XWR8</accession>
<dbReference type="GO" id="GO:0008726">
    <property type="term" value="F:alkanesulfonate monooxygenase activity"/>
    <property type="evidence" value="ECO:0007669"/>
    <property type="project" value="TreeGrafter"/>
</dbReference>
<dbReference type="PROSITE" id="PS51257">
    <property type="entry name" value="PROKAR_LIPOPROTEIN"/>
    <property type="match status" value="1"/>
</dbReference>
<keyword evidence="7" id="KW-1185">Reference proteome</keyword>
<dbReference type="Pfam" id="PF00296">
    <property type="entry name" value="Bac_luciferase"/>
    <property type="match status" value="1"/>
</dbReference>
<keyword evidence="2" id="KW-0288">FMN</keyword>
<evidence type="ECO:0000256" key="4">
    <source>
        <dbReference type="ARBA" id="ARBA00023033"/>
    </source>
</evidence>
<dbReference type="Gene3D" id="3.20.20.30">
    <property type="entry name" value="Luciferase-like domain"/>
    <property type="match status" value="1"/>
</dbReference>
<organism evidence="6 7">
    <name type="scientific">Euzebya pacifica</name>
    <dbReference type="NCBI Taxonomy" id="1608957"/>
    <lineage>
        <taxon>Bacteria</taxon>
        <taxon>Bacillati</taxon>
        <taxon>Actinomycetota</taxon>
        <taxon>Nitriliruptoria</taxon>
        <taxon>Euzebyales</taxon>
    </lineage>
</organism>
<evidence type="ECO:0000256" key="3">
    <source>
        <dbReference type="ARBA" id="ARBA00023002"/>
    </source>
</evidence>
<dbReference type="KEGG" id="euz:DVS28_a1980"/>
<proteinExistence type="predicted"/>
<dbReference type="InterPro" id="IPR050172">
    <property type="entry name" value="SsuD_RutA_monooxygenase"/>
</dbReference>
<keyword evidence="4" id="KW-0503">Monooxygenase</keyword>
<dbReference type="GO" id="GO:0046306">
    <property type="term" value="P:alkanesulfonate catabolic process"/>
    <property type="evidence" value="ECO:0007669"/>
    <property type="project" value="TreeGrafter"/>
</dbReference>
<keyword evidence="1" id="KW-0285">Flavoprotein</keyword>
<keyword evidence="3" id="KW-0560">Oxidoreductase</keyword>
<dbReference type="PANTHER" id="PTHR42847">
    <property type="entry name" value="ALKANESULFONATE MONOOXYGENASE"/>
    <property type="match status" value="1"/>
</dbReference>
<dbReference type="InterPro" id="IPR036661">
    <property type="entry name" value="Luciferase-like_sf"/>
</dbReference>
<evidence type="ECO:0000313" key="6">
    <source>
        <dbReference type="EMBL" id="AXV06665.1"/>
    </source>
</evidence>
<dbReference type="InterPro" id="IPR011251">
    <property type="entry name" value="Luciferase-like_dom"/>
</dbReference>
<dbReference type="Proteomes" id="UP000264006">
    <property type="component" value="Chromosome"/>
</dbReference>